<keyword evidence="2" id="KW-1185">Reference proteome</keyword>
<evidence type="ECO:0000313" key="1">
    <source>
        <dbReference type="EMBL" id="KAJ8124144.1"/>
    </source>
</evidence>
<reference evidence="1" key="1">
    <citation type="submission" date="2022-12" db="EMBL/GenBank/DDBJ databases">
        <title>Genome Sequence of Lasiodiplodia mahajangana.</title>
        <authorList>
            <person name="Buettner E."/>
        </authorList>
    </citation>
    <scope>NUCLEOTIDE SEQUENCE</scope>
    <source>
        <strain evidence="1">VT137</strain>
    </source>
</reference>
<comment type="caution">
    <text evidence="1">The sequence shown here is derived from an EMBL/GenBank/DDBJ whole genome shotgun (WGS) entry which is preliminary data.</text>
</comment>
<proteinExistence type="predicted"/>
<dbReference type="Proteomes" id="UP001153332">
    <property type="component" value="Unassembled WGS sequence"/>
</dbReference>
<organism evidence="1 2">
    <name type="scientific">Lasiodiplodia mahajangana</name>
    <dbReference type="NCBI Taxonomy" id="1108764"/>
    <lineage>
        <taxon>Eukaryota</taxon>
        <taxon>Fungi</taxon>
        <taxon>Dikarya</taxon>
        <taxon>Ascomycota</taxon>
        <taxon>Pezizomycotina</taxon>
        <taxon>Dothideomycetes</taxon>
        <taxon>Dothideomycetes incertae sedis</taxon>
        <taxon>Botryosphaeriales</taxon>
        <taxon>Botryosphaeriaceae</taxon>
        <taxon>Lasiodiplodia</taxon>
    </lineage>
</organism>
<protein>
    <submittedName>
        <fullName evidence="1">Uncharacterized protein</fullName>
    </submittedName>
</protein>
<sequence>MPPTPRMGILDNDVAVPPDKEDTIQSLSWSPVADKLAAASWDGKVRIYDVSSNLSARSVSVIATDAPVFSCDWAKVSLLNL</sequence>
<evidence type="ECO:0000313" key="2">
    <source>
        <dbReference type="Proteomes" id="UP001153332"/>
    </source>
</evidence>
<name>A0ACC2J9H9_9PEZI</name>
<dbReference type="EMBL" id="JAPUUL010003211">
    <property type="protein sequence ID" value="KAJ8124144.1"/>
    <property type="molecule type" value="Genomic_DNA"/>
</dbReference>
<accession>A0ACC2J9H9</accession>
<gene>
    <name evidence="1" type="ORF">O1611_g9431</name>
</gene>